<keyword evidence="1" id="KW-0547">Nucleotide-binding</keyword>
<keyword evidence="7" id="KW-1185">Reference proteome</keyword>
<evidence type="ECO:0000259" key="5">
    <source>
        <dbReference type="PROSITE" id="PS50045"/>
    </source>
</evidence>
<dbReference type="SUPFAM" id="SSF55781">
    <property type="entry name" value="GAF domain-like"/>
    <property type="match status" value="1"/>
</dbReference>
<evidence type="ECO:0000256" key="4">
    <source>
        <dbReference type="ARBA" id="ARBA00023163"/>
    </source>
</evidence>
<accession>A0ABM7WCJ0</accession>
<dbReference type="Pfam" id="PF01590">
    <property type="entry name" value="GAF"/>
    <property type="match status" value="1"/>
</dbReference>
<keyword evidence="3" id="KW-0805">Transcription regulation</keyword>
<organism evidence="6 7">
    <name type="scientific">Desulfofustis limnaeus</name>
    <dbReference type="NCBI Taxonomy" id="2740163"/>
    <lineage>
        <taxon>Bacteria</taxon>
        <taxon>Pseudomonadati</taxon>
        <taxon>Thermodesulfobacteriota</taxon>
        <taxon>Desulfobulbia</taxon>
        <taxon>Desulfobulbales</taxon>
        <taxon>Desulfocapsaceae</taxon>
        <taxon>Desulfofustis</taxon>
    </lineage>
</organism>
<name>A0ABM7WCJ0_9BACT</name>
<dbReference type="InterPro" id="IPR027417">
    <property type="entry name" value="P-loop_NTPase"/>
</dbReference>
<proteinExistence type="predicted"/>
<dbReference type="InterPro" id="IPR025662">
    <property type="entry name" value="Sigma_54_int_dom_ATP-bd_1"/>
</dbReference>
<evidence type="ECO:0000313" key="6">
    <source>
        <dbReference type="EMBL" id="BDD88665.1"/>
    </source>
</evidence>
<feature type="domain" description="Sigma-54 factor interaction" evidence="5">
    <location>
        <begin position="102"/>
        <end position="210"/>
    </location>
</feature>
<protein>
    <recommendedName>
        <fullName evidence="5">Sigma-54 factor interaction domain-containing protein</fullName>
    </recommendedName>
</protein>
<keyword evidence="4" id="KW-0804">Transcription</keyword>
<gene>
    <name evidence="6" type="ORF">DPPLL_30300</name>
</gene>
<reference evidence="6 7" key="1">
    <citation type="submission" date="2022-01" db="EMBL/GenBank/DDBJ databases">
        <title>Desulfofustis limnae sp. nov., a novel mesophilic sulfate-reducing bacterium isolated from marsh soil.</title>
        <authorList>
            <person name="Watanabe M."/>
            <person name="Takahashi A."/>
            <person name="Kojima H."/>
            <person name="Fukui M."/>
        </authorList>
    </citation>
    <scope>NUCLEOTIDE SEQUENCE [LARGE SCALE GENOMIC DNA]</scope>
    <source>
        <strain evidence="6 7">PPLL</strain>
    </source>
</reference>
<dbReference type="Gene3D" id="3.30.450.40">
    <property type="match status" value="1"/>
</dbReference>
<dbReference type="InterPro" id="IPR002078">
    <property type="entry name" value="Sigma_54_int"/>
</dbReference>
<dbReference type="PROSITE" id="PS50045">
    <property type="entry name" value="SIGMA54_INTERACT_4"/>
    <property type="match status" value="1"/>
</dbReference>
<dbReference type="Proteomes" id="UP000830055">
    <property type="component" value="Chromosome"/>
</dbReference>
<dbReference type="PROSITE" id="PS00675">
    <property type="entry name" value="SIGMA54_INTERACT_1"/>
    <property type="match status" value="1"/>
</dbReference>
<dbReference type="SUPFAM" id="SSF52540">
    <property type="entry name" value="P-loop containing nucleoside triphosphate hydrolases"/>
    <property type="match status" value="1"/>
</dbReference>
<keyword evidence="2" id="KW-0067">ATP-binding</keyword>
<sequence length="210" mass="23192">MSGDERYYNGFNRIQGFLTRSMVCVPLRTRRGFLGVLYALNKQQGDFRERDRRLLEILSDTIAVSLENARLYGDLKDHVHALQRERQSLLAKVESGSGFNGIIGSGLPMRRMFELMSKVMDTTAAVLIQGETGTGKELVARVIHYHGVLREKPFVAENCGALPENLLESELFAHVKGASTGAVADKKGLFEIADGGTIFLDEIGEMAPAM</sequence>
<evidence type="ECO:0000313" key="7">
    <source>
        <dbReference type="Proteomes" id="UP000830055"/>
    </source>
</evidence>
<evidence type="ECO:0000256" key="1">
    <source>
        <dbReference type="ARBA" id="ARBA00022741"/>
    </source>
</evidence>
<dbReference type="Pfam" id="PF00158">
    <property type="entry name" value="Sigma54_activat"/>
    <property type="match status" value="1"/>
</dbReference>
<dbReference type="CDD" id="cd00009">
    <property type="entry name" value="AAA"/>
    <property type="match status" value="1"/>
</dbReference>
<dbReference type="InterPro" id="IPR003018">
    <property type="entry name" value="GAF"/>
</dbReference>
<evidence type="ECO:0000256" key="3">
    <source>
        <dbReference type="ARBA" id="ARBA00023015"/>
    </source>
</evidence>
<evidence type="ECO:0000256" key="2">
    <source>
        <dbReference type="ARBA" id="ARBA00022840"/>
    </source>
</evidence>
<dbReference type="PROSITE" id="PS00676">
    <property type="entry name" value="SIGMA54_INTERACT_2"/>
    <property type="match status" value="1"/>
</dbReference>
<dbReference type="InterPro" id="IPR029016">
    <property type="entry name" value="GAF-like_dom_sf"/>
</dbReference>
<dbReference type="EMBL" id="AP025516">
    <property type="protein sequence ID" value="BDD88665.1"/>
    <property type="molecule type" value="Genomic_DNA"/>
</dbReference>
<dbReference type="Gene3D" id="3.40.50.300">
    <property type="entry name" value="P-loop containing nucleotide triphosphate hydrolases"/>
    <property type="match status" value="1"/>
</dbReference>
<dbReference type="PANTHER" id="PTHR32071">
    <property type="entry name" value="TRANSCRIPTIONAL REGULATORY PROTEIN"/>
    <property type="match status" value="1"/>
</dbReference>
<dbReference type="InterPro" id="IPR025943">
    <property type="entry name" value="Sigma_54_int_dom_ATP-bd_2"/>
</dbReference>